<reference evidence="1 2" key="1">
    <citation type="submission" date="2018-11" db="EMBL/GenBank/DDBJ databases">
        <title>Genome assembly of Steccherinum ochraceum LE-BIN_3174, the white-rot fungus of the Steccherinaceae family (The Residual Polyporoid clade, Polyporales, Basidiomycota).</title>
        <authorList>
            <person name="Fedorova T.V."/>
            <person name="Glazunova O.A."/>
            <person name="Landesman E.O."/>
            <person name="Moiseenko K.V."/>
            <person name="Psurtseva N.V."/>
            <person name="Savinova O.S."/>
            <person name="Shakhova N.V."/>
            <person name="Tyazhelova T.V."/>
            <person name="Vasina D.V."/>
        </authorList>
    </citation>
    <scope>NUCLEOTIDE SEQUENCE [LARGE SCALE GENOMIC DNA]</scope>
    <source>
        <strain evidence="1 2">LE-BIN_3174</strain>
    </source>
</reference>
<evidence type="ECO:0000313" key="1">
    <source>
        <dbReference type="EMBL" id="TCD67403.1"/>
    </source>
</evidence>
<dbReference type="InterPro" id="IPR029069">
    <property type="entry name" value="HotDog_dom_sf"/>
</dbReference>
<accession>A0A4R0RKG9</accession>
<evidence type="ECO:0000313" key="2">
    <source>
        <dbReference type="Proteomes" id="UP000292702"/>
    </source>
</evidence>
<dbReference type="CDD" id="cd00586">
    <property type="entry name" value="4HBT"/>
    <property type="match status" value="1"/>
</dbReference>
<dbReference type="SUPFAM" id="SSF54637">
    <property type="entry name" value="Thioesterase/thiol ester dehydrase-isomerase"/>
    <property type="match status" value="1"/>
</dbReference>
<evidence type="ECO:0008006" key="3">
    <source>
        <dbReference type="Google" id="ProtNLM"/>
    </source>
</evidence>
<comment type="caution">
    <text evidence="1">The sequence shown here is derived from an EMBL/GenBank/DDBJ whole genome shotgun (WGS) entry which is preliminary data.</text>
</comment>
<dbReference type="GO" id="GO:0047617">
    <property type="term" value="F:fatty acyl-CoA hydrolase activity"/>
    <property type="evidence" value="ECO:0007669"/>
    <property type="project" value="TreeGrafter"/>
</dbReference>
<sequence length="235" mass="26406">MSVRLSPTVRQRVSRPDSCFHSDSSPAFGEPVDWLKPNLEVSPHHNPAVAAEAVEKLLDLGFDPESFWEQEITWGDHDSFQHVNNVRYVRFFESGRIKWMASLGHELGGAAKANAMLTGQGVSLILKSISMNYRSPVVYPDTLLIAHKPQPPSSEPHGVKRHAGGGNTHLSVNAVAYSYKQQRIVTESESVVVWYDYDRLVKCDPGEAMKRVIRRRLLLGADPMLNRLPLEVRRV</sequence>
<dbReference type="Pfam" id="PF13279">
    <property type="entry name" value="4HBT_2"/>
    <property type="match status" value="1"/>
</dbReference>
<keyword evidence="2" id="KW-1185">Reference proteome</keyword>
<protein>
    <recommendedName>
        <fullName evidence="3">Thioesterase domain-containing protein</fullName>
    </recommendedName>
</protein>
<dbReference type="PANTHER" id="PTHR31793:SF39">
    <property type="entry name" value="THIOESTERASE_THIOL ESTER DEHYDRASE-ISOMERASE"/>
    <property type="match status" value="1"/>
</dbReference>
<organism evidence="1 2">
    <name type="scientific">Steccherinum ochraceum</name>
    <dbReference type="NCBI Taxonomy" id="92696"/>
    <lineage>
        <taxon>Eukaryota</taxon>
        <taxon>Fungi</taxon>
        <taxon>Dikarya</taxon>
        <taxon>Basidiomycota</taxon>
        <taxon>Agaricomycotina</taxon>
        <taxon>Agaricomycetes</taxon>
        <taxon>Polyporales</taxon>
        <taxon>Steccherinaceae</taxon>
        <taxon>Steccherinum</taxon>
    </lineage>
</organism>
<dbReference type="InterPro" id="IPR050563">
    <property type="entry name" value="4-hydroxybenzoyl-CoA_TE"/>
</dbReference>
<dbReference type="EMBL" id="RWJN01000099">
    <property type="protein sequence ID" value="TCD67403.1"/>
    <property type="molecule type" value="Genomic_DNA"/>
</dbReference>
<proteinExistence type="predicted"/>
<dbReference type="Gene3D" id="3.10.129.10">
    <property type="entry name" value="Hotdog Thioesterase"/>
    <property type="match status" value="1"/>
</dbReference>
<dbReference type="Proteomes" id="UP000292702">
    <property type="component" value="Unassembled WGS sequence"/>
</dbReference>
<dbReference type="AlphaFoldDB" id="A0A4R0RKG9"/>
<gene>
    <name evidence="1" type="ORF">EIP91_012438</name>
</gene>
<dbReference type="OrthoDB" id="5538558at2759"/>
<name>A0A4R0RKG9_9APHY</name>
<dbReference type="PANTHER" id="PTHR31793">
    <property type="entry name" value="4-HYDROXYBENZOYL-COA THIOESTERASE FAMILY MEMBER"/>
    <property type="match status" value="1"/>
</dbReference>